<dbReference type="Proteomes" id="UP000054359">
    <property type="component" value="Unassembled WGS sequence"/>
</dbReference>
<proteinExistence type="predicted"/>
<gene>
    <name evidence="1" type="ORF">X975_24166</name>
</gene>
<keyword evidence="2" id="KW-1185">Reference proteome</keyword>
<evidence type="ECO:0000313" key="1">
    <source>
        <dbReference type="EMBL" id="KFM60269.1"/>
    </source>
</evidence>
<feature type="non-terminal residue" evidence="1">
    <location>
        <position position="62"/>
    </location>
</feature>
<evidence type="ECO:0000313" key="2">
    <source>
        <dbReference type="Proteomes" id="UP000054359"/>
    </source>
</evidence>
<reference evidence="1 2" key="1">
    <citation type="submission" date="2013-11" db="EMBL/GenBank/DDBJ databases">
        <title>Genome sequencing of Stegodyphus mimosarum.</title>
        <authorList>
            <person name="Bechsgaard J."/>
        </authorList>
    </citation>
    <scope>NUCLEOTIDE SEQUENCE [LARGE SCALE GENOMIC DNA]</scope>
</reference>
<dbReference type="EMBL" id="KK113464">
    <property type="protein sequence ID" value="KFM60269.1"/>
    <property type="molecule type" value="Genomic_DNA"/>
</dbReference>
<accession>A0A087T580</accession>
<protein>
    <submittedName>
        <fullName evidence="1">Uncharacterized protein</fullName>
    </submittedName>
</protein>
<dbReference type="AlphaFoldDB" id="A0A087T580"/>
<sequence length="62" mass="7109">MSETQVMFDMIGNKTTDVKGTKTVHITTDHKESHLTLVISCLADKLKPMVIFKRKTMRNVIF</sequence>
<name>A0A087T580_STEMI</name>
<organism evidence="1 2">
    <name type="scientific">Stegodyphus mimosarum</name>
    <name type="common">African social velvet spider</name>
    <dbReference type="NCBI Taxonomy" id="407821"/>
    <lineage>
        <taxon>Eukaryota</taxon>
        <taxon>Metazoa</taxon>
        <taxon>Ecdysozoa</taxon>
        <taxon>Arthropoda</taxon>
        <taxon>Chelicerata</taxon>
        <taxon>Arachnida</taxon>
        <taxon>Araneae</taxon>
        <taxon>Araneomorphae</taxon>
        <taxon>Entelegynae</taxon>
        <taxon>Eresoidea</taxon>
        <taxon>Eresidae</taxon>
        <taxon>Stegodyphus</taxon>
    </lineage>
</organism>